<dbReference type="PROSITE" id="PS50146">
    <property type="entry name" value="DAGK"/>
    <property type="match status" value="1"/>
</dbReference>
<reference evidence="6 7" key="1">
    <citation type="submission" date="2016-10" db="EMBL/GenBank/DDBJ databases">
        <authorList>
            <person name="de Groot N.N."/>
        </authorList>
    </citation>
    <scope>NUCLEOTIDE SEQUENCE [LARGE SCALE GENOMIC DNA]</scope>
    <source>
        <strain evidence="6 7">DSM 19803</strain>
    </source>
</reference>
<dbReference type="SUPFAM" id="SSF111331">
    <property type="entry name" value="NAD kinase/diacylglycerol kinase-like"/>
    <property type="match status" value="1"/>
</dbReference>
<accession>A0A1G7VS02</accession>
<dbReference type="GO" id="GO:0005524">
    <property type="term" value="F:ATP binding"/>
    <property type="evidence" value="ECO:0007669"/>
    <property type="project" value="UniProtKB-KW"/>
</dbReference>
<gene>
    <name evidence="6" type="ORF">SAMN04488027_10490</name>
</gene>
<evidence type="ECO:0000313" key="7">
    <source>
        <dbReference type="Proteomes" id="UP000199296"/>
    </source>
</evidence>
<dbReference type="Proteomes" id="UP000199296">
    <property type="component" value="Unassembled WGS sequence"/>
</dbReference>
<dbReference type="GO" id="GO:0016301">
    <property type="term" value="F:kinase activity"/>
    <property type="evidence" value="ECO:0007669"/>
    <property type="project" value="UniProtKB-KW"/>
</dbReference>
<keyword evidence="7" id="KW-1185">Reference proteome</keyword>
<dbReference type="Gene3D" id="2.60.200.40">
    <property type="match status" value="1"/>
</dbReference>
<protein>
    <submittedName>
        <fullName evidence="6">Lipid kinase, YegS/Rv2252/BmrU family</fullName>
    </submittedName>
</protein>
<dbReference type="AlphaFoldDB" id="A0A1G7VS02"/>
<dbReference type="Pfam" id="PF00781">
    <property type="entry name" value="DAGK_cat"/>
    <property type="match status" value="1"/>
</dbReference>
<evidence type="ECO:0000256" key="1">
    <source>
        <dbReference type="ARBA" id="ARBA00022679"/>
    </source>
</evidence>
<sequence length="290" mass="32665">MMEILLVINPVSGDINKSDFLDFAKRAMSKSKIDYHLYKTTGDKDCEELDQLIDIYSPEKVIIAGGDGTLNMFLKPLIKHNVKVGFIPMGSANGMAVELDLTDSIEDLLIKFITSKKTKSLDVLSINDSHLLLHLGDIGANANLVANYDKDESRGMFTYARHFWSEFKNLKSFEFDIKTDQKEYERKGVMLAICNGKKFGTGIPLNSVGKMDDGLFEFVVVKAIDFSDLLKGALSKFDDEYEIENLETIQAKTATVKLKQPKLLQIDGEVVEEFTEFHIKVLSKALRFIQ</sequence>
<keyword evidence="3 6" id="KW-0418">Kinase</keyword>
<dbReference type="InterPro" id="IPR045540">
    <property type="entry name" value="YegS/DAGK_C"/>
</dbReference>
<keyword evidence="1" id="KW-0808">Transferase</keyword>
<evidence type="ECO:0000256" key="2">
    <source>
        <dbReference type="ARBA" id="ARBA00022741"/>
    </source>
</evidence>
<dbReference type="SMART" id="SM00046">
    <property type="entry name" value="DAGKc"/>
    <property type="match status" value="1"/>
</dbReference>
<dbReference type="PANTHER" id="PTHR12358:SF54">
    <property type="entry name" value="SPHINGOSINE KINASE RELATED PROTEIN"/>
    <property type="match status" value="1"/>
</dbReference>
<evidence type="ECO:0000313" key="6">
    <source>
        <dbReference type="EMBL" id="SDG62371.1"/>
    </source>
</evidence>
<dbReference type="Pfam" id="PF19279">
    <property type="entry name" value="YegS_C"/>
    <property type="match status" value="1"/>
</dbReference>
<evidence type="ECO:0000256" key="3">
    <source>
        <dbReference type="ARBA" id="ARBA00022777"/>
    </source>
</evidence>
<dbReference type="STRING" id="470826.SAMN04488027_10490"/>
<organism evidence="6 7">
    <name type="scientific">Psychroflexus sediminis</name>
    <dbReference type="NCBI Taxonomy" id="470826"/>
    <lineage>
        <taxon>Bacteria</taxon>
        <taxon>Pseudomonadati</taxon>
        <taxon>Bacteroidota</taxon>
        <taxon>Flavobacteriia</taxon>
        <taxon>Flavobacteriales</taxon>
        <taxon>Flavobacteriaceae</taxon>
        <taxon>Psychroflexus</taxon>
    </lineage>
</organism>
<feature type="domain" description="DAGKc" evidence="5">
    <location>
        <begin position="1"/>
        <end position="130"/>
    </location>
</feature>
<dbReference type="InterPro" id="IPR050187">
    <property type="entry name" value="Lipid_Phosphate_FormReg"/>
</dbReference>
<dbReference type="InterPro" id="IPR017438">
    <property type="entry name" value="ATP-NAD_kinase_N"/>
</dbReference>
<proteinExistence type="predicted"/>
<evidence type="ECO:0000259" key="5">
    <source>
        <dbReference type="PROSITE" id="PS50146"/>
    </source>
</evidence>
<keyword evidence="2" id="KW-0547">Nucleotide-binding</keyword>
<name>A0A1G7VS02_9FLAO</name>
<evidence type="ECO:0000256" key="4">
    <source>
        <dbReference type="ARBA" id="ARBA00022840"/>
    </source>
</evidence>
<dbReference type="Gene3D" id="3.40.50.10330">
    <property type="entry name" value="Probable inorganic polyphosphate/atp-NAD kinase, domain 1"/>
    <property type="match status" value="1"/>
</dbReference>
<dbReference type="InterPro" id="IPR001206">
    <property type="entry name" value="Diacylglycerol_kinase_cat_dom"/>
</dbReference>
<dbReference type="PANTHER" id="PTHR12358">
    <property type="entry name" value="SPHINGOSINE KINASE"/>
    <property type="match status" value="1"/>
</dbReference>
<dbReference type="InterPro" id="IPR016064">
    <property type="entry name" value="NAD/diacylglycerol_kinase_sf"/>
</dbReference>
<keyword evidence="4" id="KW-0067">ATP-binding</keyword>
<dbReference type="EMBL" id="FNCW01000004">
    <property type="protein sequence ID" value="SDG62371.1"/>
    <property type="molecule type" value="Genomic_DNA"/>
</dbReference>